<accession>A0A402A7Q2</accession>
<sequence>MFSIPLIIKKDAHMAVLDAAGAPTILSSHASGMPSPFGKTALVDDQDRDGGDVCSERVGSKL</sequence>
<evidence type="ECO:0000313" key="3">
    <source>
        <dbReference type="Proteomes" id="UP000287352"/>
    </source>
</evidence>
<dbReference type="AlphaFoldDB" id="A0A402A7Q2"/>
<feature type="compositionally biased region" description="Basic and acidic residues" evidence="1">
    <location>
        <begin position="48"/>
        <end position="62"/>
    </location>
</feature>
<keyword evidence="3" id="KW-1185">Reference proteome</keyword>
<name>A0A402A7Q2_9CHLR</name>
<evidence type="ECO:0000256" key="1">
    <source>
        <dbReference type="SAM" id="MobiDB-lite"/>
    </source>
</evidence>
<evidence type="ECO:0000313" key="2">
    <source>
        <dbReference type="EMBL" id="GCE15026.1"/>
    </source>
</evidence>
<comment type="caution">
    <text evidence="2">The sequence shown here is derived from an EMBL/GenBank/DDBJ whole genome shotgun (WGS) entry which is preliminary data.</text>
</comment>
<organism evidence="2 3">
    <name type="scientific">Tengunoibacter tsumagoiensis</name>
    <dbReference type="NCBI Taxonomy" id="2014871"/>
    <lineage>
        <taxon>Bacteria</taxon>
        <taxon>Bacillati</taxon>
        <taxon>Chloroflexota</taxon>
        <taxon>Ktedonobacteria</taxon>
        <taxon>Ktedonobacterales</taxon>
        <taxon>Dictyobacteraceae</taxon>
        <taxon>Tengunoibacter</taxon>
    </lineage>
</organism>
<gene>
    <name evidence="2" type="ORF">KTT_48850</name>
</gene>
<protein>
    <submittedName>
        <fullName evidence="2">Uncharacterized protein</fullName>
    </submittedName>
</protein>
<feature type="region of interest" description="Disordered" evidence="1">
    <location>
        <begin position="28"/>
        <end position="62"/>
    </location>
</feature>
<proteinExistence type="predicted"/>
<dbReference type="Proteomes" id="UP000287352">
    <property type="component" value="Unassembled WGS sequence"/>
</dbReference>
<reference evidence="3" key="1">
    <citation type="submission" date="2018-12" db="EMBL/GenBank/DDBJ databases">
        <title>Tengunoibacter tsumagoiensis gen. nov., sp. nov., Dictyobacter kobayashii sp. nov., D. alpinus sp. nov., and D. joshuensis sp. nov. and description of Dictyobacteraceae fam. nov. within the order Ktedonobacterales isolated from Tengu-no-mugimeshi.</title>
        <authorList>
            <person name="Wang C.M."/>
            <person name="Zheng Y."/>
            <person name="Sakai Y."/>
            <person name="Toyoda A."/>
            <person name="Minakuchi Y."/>
            <person name="Abe K."/>
            <person name="Yokota A."/>
            <person name="Yabe S."/>
        </authorList>
    </citation>
    <scope>NUCLEOTIDE SEQUENCE [LARGE SCALE GENOMIC DNA]</scope>
    <source>
        <strain evidence="3">Uno3</strain>
    </source>
</reference>
<dbReference type="EMBL" id="BIFR01000002">
    <property type="protein sequence ID" value="GCE15026.1"/>
    <property type="molecule type" value="Genomic_DNA"/>
</dbReference>